<keyword evidence="8" id="KW-0843">Virulence</keyword>
<evidence type="ECO:0000313" key="14">
    <source>
        <dbReference type="Proteomes" id="UP000473278"/>
    </source>
</evidence>
<dbReference type="SMART" id="SM00086">
    <property type="entry name" value="PAC"/>
    <property type="match status" value="3"/>
</dbReference>
<dbReference type="Gene3D" id="3.30.450.20">
    <property type="entry name" value="PAS domain"/>
    <property type="match status" value="4"/>
</dbReference>
<dbReference type="InterPro" id="IPR000014">
    <property type="entry name" value="PAS"/>
</dbReference>
<keyword evidence="5" id="KW-0547">Nucleotide-binding</keyword>
<dbReference type="InterPro" id="IPR005467">
    <property type="entry name" value="His_kinase_dom"/>
</dbReference>
<feature type="domain" description="PAS" evidence="11">
    <location>
        <begin position="244"/>
        <end position="319"/>
    </location>
</feature>
<organism evidence="13 14">
    <name type="scientific">Halalkalibaculum roseum</name>
    <dbReference type="NCBI Taxonomy" id="2709311"/>
    <lineage>
        <taxon>Bacteria</taxon>
        <taxon>Pseudomonadati</taxon>
        <taxon>Balneolota</taxon>
        <taxon>Balneolia</taxon>
        <taxon>Balneolales</taxon>
        <taxon>Balneolaceae</taxon>
        <taxon>Halalkalibaculum</taxon>
    </lineage>
</organism>
<dbReference type="SMART" id="SM00387">
    <property type="entry name" value="HATPase_c"/>
    <property type="match status" value="1"/>
</dbReference>
<dbReference type="InterPro" id="IPR013655">
    <property type="entry name" value="PAS_fold_3"/>
</dbReference>
<keyword evidence="3" id="KW-0597">Phosphoprotein</keyword>
<dbReference type="Gene3D" id="2.10.70.100">
    <property type="match status" value="1"/>
</dbReference>
<evidence type="ECO:0000256" key="5">
    <source>
        <dbReference type="ARBA" id="ARBA00022741"/>
    </source>
</evidence>
<keyword evidence="6" id="KW-0418">Kinase</keyword>
<feature type="domain" description="PAC" evidence="12">
    <location>
        <begin position="76"/>
        <end position="127"/>
    </location>
</feature>
<evidence type="ECO:0000259" key="10">
    <source>
        <dbReference type="PROSITE" id="PS50109"/>
    </source>
</evidence>
<feature type="domain" description="PAS" evidence="11">
    <location>
        <begin position="1"/>
        <end position="59"/>
    </location>
</feature>
<dbReference type="PROSITE" id="PS50113">
    <property type="entry name" value="PAC"/>
    <property type="match status" value="3"/>
</dbReference>
<feature type="domain" description="PAC" evidence="12">
    <location>
        <begin position="322"/>
        <end position="374"/>
    </location>
</feature>
<dbReference type="CDD" id="cd00130">
    <property type="entry name" value="PAS"/>
    <property type="match status" value="2"/>
</dbReference>
<keyword evidence="4" id="KW-0808">Transferase</keyword>
<dbReference type="SUPFAM" id="SSF55874">
    <property type="entry name" value="ATPase domain of HSP90 chaperone/DNA topoisomerase II/histidine kinase"/>
    <property type="match status" value="1"/>
</dbReference>
<dbReference type="InterPro" id="IPR001610">
    <property type="entry name" value="PAC"/>
</dbReference>
<evidence type="ECO:0000256" key="8">
    <source>
        <dbReference type="ARBA" id="ARBA00023026"/>
    </source>
</evidence>
<dbReference type="Proteomes" id="UP000473278">
    <property type="component" value="Unassembled WGS sequence"/>
</dbReference>
<evidence type="ECO:0000256" key="3">
    <source>
        <dbReference type="ARBA" id="ARBA00022553"/>
    </source>
</evidence>
<dbReference type="GO" id="GO:0005524">
    <property type="term" value="F:ATP binding"/>
    <property type="evidence" value="ECO:0007669"/>
    <property type="project" value="UniProtKB-KW"/>
</dbReference>
<sequence>MSSIERIAKSIHGILWEADAETFRFLYVSPQSKEILGYEPSQWYASETFWADHIHPEDRKKAVFYCHQQTKLGQSHEFEYRMVDSKGGIIWLKDVVSVIFEDGKPSKLRGLMVDITKQKSTEFEKRRLLDEAYTLAKIGHWEYDISAQSLYWSREVKSLHEVPKYYVPDVASAIEFYKEGESRQQITEAVTEAIKEGTPYDLELQIITAKGNTRWIRTLGKAEIVNGEVVRIYGSTQDVSQLKKEKEYLEMLSMVASETQNIVIITDPDQGIKWVNNAFEKKTGYLLKDIVGKNPGTLLQGPKTDDETVKRISRRIKFRIPFTEEILNYTADGQPYWIKLNVTPIYDKQGKLKQFFSIQEDITEQKKSEIVLKEQITFSNSIINSLPGLFYMMDEDLKLLKVNNNARTFFNIQKSNLARIDPFSVVAPKDRKILKSKVEEAFQNGYMELETTVILDDKKYIFYVNGKLIELDENKYLIGNGLNITDRKNMQKNNEILLKEVHHRVKNNLAIVSGLLSLEMEELPDVNAKLPMQRCINRISSMAKVHELLYVNQNFTTVNIGDYIRELTKVVENTFSNERRVHVSLDIEQMDMNVNEAIPLGMLINELLTNSYKYAFEDNDGQIKITIQKISSRYHVVYQDNGKGVKGDISLGEVETLGMLIIKTLLDQLEADYKFNTEEKFELKMEFDPRLRGSHSNLSEGPQEDMARSRLN</sequence>
<accession>A0A6M1SQL7</accession>
<feature type="domain" description="Histidine kinase" evidence="10">
    <location>
        <begin position="500"/>
        <end position="691"/>
    </location>
</feature>
<keyword evidence="14" id="KW-1185">Reference proteome</keyword>
<evidence type="ECO:0000256" key="2">
    <source>
        <dbReference type="ARBA" id="ARBA00012438"/>
    </source>
</evidence>
<comment type="catalytic activity">
    <reaction evidence="1">
        <text>ATP + protein L-histidine = ADP + protein N-phospho-L-histidine.</text>
        <dbReference type="EC" id="2.7.13.3"/>
    </reaction>
</comment>
<keyword evidence="7" id="KW-0067">ATP-binding</keyword>
<feature type="domain" description="PAS" evidence="11">
    <location>
        <begin position="382"/>
        <end position="445"/>
    </location>
</feature>
<evidence type="ECO:0000256" key="1">
    <source>
        <dbReference type="ARBA" id="ARBA00000085"/>
    </source>
</evidence>
<feature type="region of interest" description="Disordered" evidence="9">
    <location>
        <begin position="692"/>
        <end position="712"/>
    </location>
</feature>
<evidence type="ECO:0000256" key="4">
    <source>
        <dbReference type="ARBA" id="ARBA00022679"/>
    </source>
</evidence>
<dbReference type="InterPro" id="IPR036890">
    <property type="entry name" value="HATPase_C_sf"/>
</dbReference>
<dbReference type="InterPro" id="IPR011495">
    <property type="entry name" value="Sig_transdc_His_kin_sub2_dim/P"/>
</dbReference>
<evidence type="ECO:0000256" key="7">
    <source>
        <dbReference type="ARBA" id="ARBA00022840"/>
    </source>
</evidence>
<evidence type="ECO:0000259" key="11">
    <source>
        <dbReference type="PROSITE" id="PS50112"/>
    </source>
</evidence>
<dbReference type="EC" id="2.7.13.3" evidence="2"/>
<dbReference type="PROSITE" id="PS50109">
    <property type="entry name" value="HIS_KIN"/>
    <property type="match status" value="1"/>
</dbReference>
<dbReference type="PANTHER" id="PTHR41523">
    <property type="entry name" value="TWO-COMPONENT SYSTEM SENSOR PROTEIN"/>
    <property type="match status" value="1"/>
</dbReference>
<dbReference type="Pfam" id="PF07568">
    <property type="entry name" value="HisKA_2"/>
    <property type="match status" value="1"/>
</dbReference>
<dbReference type="RefSeq" id="WP_165138109.1">
    <property type="nucleotide sequence ID" value="NZ_JAALLT010000001.1"/>
</dbReference>
<reference evidence="13 14" key="1">
    <citation type="submission" date="2020-02" db="EMBL/GenBank/DDBJ databases">
        <title>Balneolaceae bacterium YR4-1, complete genome.</title>
        <authorList>
            <person name="Li Y."/>
            <person name="Wu S."/>
        </authorList>
    </citation>
    <scope>NUCLEOTIDE SEQUENCE [LARGE SCALE GENOMIC DNA]</scope>
    <source>
        <strain evidence="13 14">YR4-1</strain>
    </source>
</reference>
<dbReference type="InterPro" id="IPR003594">
    <property type="entry name" value="HATPase_dom"/>
</dbReference>
<dbReference type="PANTHER" id="PTHR41523:SF8">
    <property type="entry name" value="ETHYLENE RESPONSE SENSOR PROTEIN"/>
    <property type="match status" value="1"/>
</dbReference>
<name>A0A6M1SQL7_9BACT</name>
<evidence type="ECO:0000313" key="13">
    <source>
        <dbReference type="EMBL" id="NGP75100.1"/>
    </source>
</evidence>
<dbReference type="GO" id="GO:0004673">
    <property type="term" value="F:protein histidine kinase activity"/>
    <property type="evidence" value="ECO:0007669"/>
    <property type="project" value="UniProtKB-EC"/>
</dbReference>
<dbReference type="Pfam" id="PF13426">
    <property type="entry name" value="PAS_9"/>
    <property type="match status" value="1"/>
</dbReference>
<dbReference type="NCBIfam" id="TIGR00229">
    <property type="entry name" value="sensory_box"/>
    <property type="match status" value="2"/>
</dbReference>
<dbReference type="SMART" id="SM00091">
    <property type="entry name" value="PAS"/>
    <property type="match status" value="3"/>
</dbReference>
<evidence type="ECO:0000259" key="12">
    <source>
        <dbReference type="PROSITE" id="PS50113"/>
    </source>
</evidence>
<feature type="domain" description="PAC" evidence="12">
    <location>
        <begin position="200"/>
        <end position="251"/>
    </location>
</feature>
<dbReference type="InterPro" id="IPR035965">
    <property type="entry name" value="PAS-like_dom_sf"/>
</dbReference>
<dbReference type="SUPFAM" id="SSF55785">
    <property type="entry name" value="PYP-like sensor domain (PAS domain)"/>
    <property type="match status" value="4"/>
</dbReference>
<proteinExistence type="predicted"/>
<dbReference type="PROSITE" id="PS50112">
    <property type="entry name" value="PAS"/>
    <property type="match status" value="3"/>
</dbReference>
<protein>
    <recommendedName>
        <fullName evidence="2">histidine kinase</fullName>
        <ecNumber evidence="2">2.7.13.3</ecNumber>
    </recommendedName>
</protein>
<dbReference type="InterPro" id="IPR000700">
    <property type="entry name" value="PAS-assoc_C"/>
</dbReference>
<dbReference type="AlphaFoldDB" id="A0A6M1SQL7"/>
<comment type="caution">
    <text evidence="13">The sequence shown here is derived from an EMBL/GenBank/DDBJ whole genome shotgun (WGS) entry which is preliminary data.</text>
</comment>
<gene>
    <name evidence="13" type="ORF">G3570_00530</name>
</gene>
<evidence type="ECO:0000256" key="9">
    <source>
        <dbReference type="SAM" id="MobiDB-lite"/>
    </source>
</evidence>
<evidence type="ECO:0000256" key="6">
    <source>
        <dbReference type="ARBA" id="ARBA00022777"/>
    </source>
</evidence>
<dbReference type="Pfam" id="PF08447">
    <property type="entry name" value="PAS_3"/>
    <property type="match status" value="2"/>
</dbReference>
<dbReference type="Gene3D" id="3.30.565.10">
    <property type="entry name" value="Histidine kinase-like ATPase, C-terminal domain"/>
    <property type="match status" value="1"/>
</dbReference>
<dbReference type="EMBL" id="JAALLT010000001">
    <property type="protein sequence ID" value="NGP75100.1"/>
    <property type="molecule type" value="Genomic_DNA"/>
</dbReference>